<organism evidence="2">
    <name type="scientific">Arthrobacter saudimassiliensis</name>
    <dbReference type="NCBI Taxonomy" id="1461584"/>
    <lineage>
        <taxon>Bacteria</taxon>
        <taxon>Bacillati</taxon>
        <taxon>Actinomycetota</taxon>
        <taxon>Actinomycetes</taxon>
        <taxon>Micrococcales</taxon>
        <taxon>Micrococcaceae</taxon>
        <taxon>Arthrobacter</taxon>
    </lineage>
</organism>
<protein>
    <submittedName>
        <fullName evidence="2">Uncharacterized protein</fullName>
    </submittedName>
</protein>
<accession>A0A078MPG4</accession>
<dbReference type="PATRIC" id="fig|1461584.3.peg.1456"/>
<evidence type="ECO:0000313" key="2">
    <source>
        <dbReference type="EMBL" id="CEA08130.1"/>
    </source>
</evidence>
<reference evidence="2" key="1">
    <citation type="submission" date="2014-07" db="EMBL/GenBank/DDBJ databases">
        <authorList>
            <person name="Urmite Genomes Urmite Genomes"/>
        </authorList>
    </citation>
    <scope>NUCLEOTIDE SEQUENCE</scope>
    <source>
        <strain evidence="2">11W110_air</strain>
    </source>
</reference>
<name>A0A078MPG4_9MICC</name>
<keyword evidence="1" id="KW-0472">Membrane</keyword>
<dbReference type="AlphaFoldDB" id="A0A078MPG4"/>
<gene>
    <name evidence="2" type="ORF">BN1051_01468</name>
</gene>
<sequence length="112" mass="12820">MPWWFWILLWVALAATALLFYVFVGWRLVKSFMALMRQARQSADQLVPEGGFGSAELPLHPQPLPGVFQDPTAARAHWEAGKAARREARRARRVERRLANGQPRAMRDLPDL</sequence>
<feature type="transmembrane region" description="Helical" evidence="1">
    <location>
        <begin position="6"/>
        <end position="29"/>
    </location>
</feature>
<evidence type="ECO:0000256" key="1">
    <source>
        <dbReference type="SAM" id="Phobius"/>
    </source>
</evidence>
<dbReference type="EMBL" id="LN483070">
    <property type="protein sequence ID" value="CEA08130.1"/>
    <property type="molecule type" value="Genomic_DNA"/>
</dbReference>
<keyword evidence="1" id="KW-1133">Transmembrane helix</keyword>
<keyword evidence="1" id="KW-0812">Transmembrane</keyword>
<proteinExistence type="predicted"/>